<evidence type="ECO:0000313" key="1">
    <source>
        <dbReference type="EMBL" id="TFY58281.1"/>
    </source>
</evidence>
<reference evidence="1 2" key="1">
    <citation type="submission" date="2019-01" db="EMBL/GenBank/DDBJ databases">
        <title>Genome sequencing of the rare red list fungi Fomitopsis rosea.</title>
        <authorList>
            <person name="Buettner E."/>
            <person name="Kellner H."/>
        </authorList>
    </citation>
    <scope>NUCLEOTIDE SEQUENCE [LARGE SCALE GENOMIC DNA]</scope>
    <source>
        <strain evidence="1 2">DSM 105464</strain>
    </source>
</reference>
<dbReference type="SUPFAM" id="SSF53335">
    <property type="entry name" value="S-adenosyl-L-methionine-dependent methyltransferases"/>
    <property type="match status" value="1"/>
</dbReference>
<evidence type="ECO:0000313" key="2">
    <source>
        <dbReference type="Proteomes" id="UP000298390"/>
    </source>
</evidence>
<dbReference type="EMBL" id="SEKV01000370">
    <property type="protein sequence ID" value="TFY58281.1"/>
    <property type="molecule type" value="Genomic_DNA"/>
</dbReference>
<dbReference type="Gene3D" id="3.40.50.150">
    <property type="entry name" value="Vaccinia Virus protein VP39"/>
    <property type="match status" value="1"/>
</dbReference>
<dbReference type="AlphaFoldDB" id="A0A4Y9Y9Z6"/>
<protein>
    <recommendedName>
        <fullName evidence="3">Methyltransferase type 11 domain-containing protein</fullName>
    </recommendedName>
</protein>
<dbReference type="STRING" id="34475.A0A4Y9Y9Z6"/>
<name>A0A4Y9Y9Z6_9APHY</name>
<gene>
    <name evidence="1" type="ORF">EVJ58_g6512</name>
</gene>
<evidence type="ECO:0008006" key="3">
    <source>
        <dbReference type="Google" id="ProtNLM"/>
    </source>
</evidence>
<dbReference type="Pfam" id="PF13489">
    <property type="entry name" value="Methyltransf_23"/>
    <property type="match status" value="1"/>
</dbReference>
<organism evidence="1 2">
    <name type="scientific">Rhodofomes roseus</name>
    <dbReference type="NCBI Taxonomy" id="34475"/>
    <lineage>
        <taxon>Eukaryota</taxon>
        <taxon>Fungi</taxon>
        <taxon>Dikarya</taxon>
        <taxon>Basidiomycota</taxon>
        <taxon>Agaricomycotina</taxon>
        <taxon>Agaricomycetes</taxon>
        <taxon>Polyporales</taxon>
        <taxon>Rhodofomes</taxon>
    </lineage>
</organism>
<sequence>MAEHHPHTHKHGAQHGHGHDYAAANKQYFDENIDMFERPDIVDATQRIAAAMRAVCERLQRREYDRARLCVRRRYVSLQASSRRMKTMWLTIPHYLAGLISRELSPHVKSIFGVDISQRVVDQYNLLASKHELSDKLKASCVELKADGRIGNSTKQFDIVLVRDVSDALYVDSPELLQCTMAYHHFGNPEDVTKILASFVKPGGSLLVVDILANNNKADVGLGDKHRDTVPHQGGFDEDRMKDMVTAAGLVDFEMGELISGLAIDGHAVTPFLARGVKPL</sequence>
<proteinExistence type="predicted"/>
<dbReference type="InterPro" id="IPR029063">
    <property type="entry name" value="SAM-dependent_MTases_sf"/>
</dbReference>
<dbReference type="Proteomes" id="UP000298390">
    <property type="component" value="Unassembled WGS sequence"/>
</dbReference>
<comment type="caution">
    <text evidence="1">The sequence shown here is derived from an EMBL/GenBank/DDBJ whole genome shotgun (WGS) entry which is preliminary data.</text>
</comment>
<accession>A0A4Y9Y9Z6</accession>